<accession>A0AAD9PVH7</accession>
<name>A0AAD9PVH7_ACRCE</name>
<evidence type="ECO:0000256" key="1">
    <source>
        <dbReference type="ARBA" id="ARBA00001946"/>
    </source>
</evidence>
<keyword evidence="3" id="KW-0547">Nucleotide-binding</keyword>
<organism evidence="7 8">
    <name type="scientific">Acropora cervicornis</name>
    <name type="common">Staghorn coral</name>
    <dbReference type="NCBI Taxonomy" id="6130"/>
    <lineage>
        <taxon>Eukaryota</taxon>
        <taxon>Metazoa</taxon>
        <taxon>Cnidaria</taxon>
        <taxon>Anthozoa</taxon>
        <taxon>Hexacorallia</taxon>
        <taxon>Scleractinia</taxon>
        <taxon>Astrocoeniina</taxon>
        <taxon>Acroporidae</taxon>
        <taxon>Acropora</taxon>
    </lineage>
</organism>
<evidence type="ECO:0000256" key="5">
    <source>
        <dbReference type="SAM" id="MobiDB-lite"/>
    </source>
</evidence>
<feature type="compositionally biased region" description="Basic and acidic residues" evidence="5">
    <location>
        <begin position="565"/>
        <end position="574"/>
    </location>
</feature>
<keyword evidence="8" id="KW-1185">Reference proteome</keyword>
<evidence type="ECO:0000313" key="8">
    <source>
        <dbReference type="Proteomes" id="UP001249851"/>
    </source>
</evidence>
<feature type="domain" description="Mab-21-like nucleotidyltransferase" evidence="6">
    <location>
        <begin position="257"/>
        <end position="443"/>
    </location>
</feature>
<dbReference type="Proteomes" id="UP001249851">
    <property type="component" value="Unassembled WGS sequence"/>
</dbReference>
<dbReference type="GO" id="GO:0005524">
    <property type="term" value="F:ATP binding"/>
    <property type="evidence" value="ECO:0007669"/>
    <property type="project" value="UniProtKB-KW"/>
</dbReference>
<evidence type="ECO:0000259" key="6">
    <source>
        <dbReference type="Pfam" id="PF03281"/>
    </source>
</evidence>
<dbReference type="Pfam" id="PF03281">
    <property type="entry name" value="Mab-21"/>
    <property type="match status" value="1"/>
</dbReference>
<comment type="cofactor">
    <cofactor evidence="1">
        <name>Mg(2+)</name>
        <dbReference type="ChEBI" id="CHEBI:18420"/>
    </cofactor>
</comment>
<evidence type="ECO:0000256" key="3">
    <source>
        <dbReference type="ARBA" id="ARBA00022741"/>
    </source>
</evidence>
<dbReference type="EMBL" id="JARQWQ010000126">
    <property type="protein sequence ID" value="KAK2549430.1"/>
    <property type="molecule type" value="Genomic_DNA"/>
</dbReference>
<sequence length="616" mass="69437">MASETLQDCPNLNGETVKDILCRKVTLAKERQKIGVDFEFAAETLYFVEDMMTDCRFGDVTVDIIETLDRKVPQAIRASGLTDTMIYPVPALLSTLKKNVELALTKVLEDLKEAKVHTNYCHVGSTYCEHLRTDCAALKPKKVGLLPLLWKTGHPCVLATRIEQLKWEFVQSKRHRSSSPFNLPPAPEAVTHIIRDIVRACRDNTVGEFHFGDEQCGHERCEIGRQVRELVSDLVHAVGQMDHRLQCKLILTGSVAEETKLWKPDEFDFMMELTQLKGHSRLEYAGLSRSSNTTVISLDDEMKEMWREFLKDDCLSPEKLRDYFVLPTWRAGFSLQRQKYKNQSFNLSQQSGGTGSSHPLVRMSSVGVLLHVQWHGYDYTSLDIDVDLTLSVPFSDWPVLLPSDRSPQPAPAIFDTTVGYHAITVIKKDGAYWRLSFSLAELNVVRNRLSPVHRELYKALNQLRDIHMREGGTPSHALKSIVFNYVFKENAETTLEKPTGKTAAASAYLPECNLERNLGDLSDEIRENIAAACTISPECDLSGNVEDHPYEIRGNTAVSNSPSSKFDDLARQGKDPPGEMACNIADASSIAQECDGTRNRELTKHVRNVLRRLEQE</sequence>
<evidence type="ECO:0000256" key="2">
    <source>
        <dbReference type="ARBA" id="ARBA00008307"/>
    </source>
</evidence>
<dbReference type="InterPro" id="IPR024810">
    <property type="entry name" value="MAB21L/cGLR"/>
</dbReference>
<reference evidence="7" key="1">
    <citation type="journal article" date="2023" name="G3 (Bethesda)">
        <title>Whole genome assembly and annotation of the endangered Caribbean coral Acropora cervicornis.</title>
        <authorList>
            <person name="Selwyn J.D."/>
            <person name="Vollmer S.V."/>
        </authorList>
    </citation>
    <scope>NUCLEOTIDE SEQUENCE</scope>
    <source>
        <strain evidence="7">K2</strain>
    </source>
</reference>
<keyword evidence="4" id="KW-0067">ATP-binding</keyword>
<gene>
    <name evidence="7" type="ORF">P5673_030105</name>
</gene>
<dbReference type="SMART" id="SM01265">
    <property type="entry name" value="Mab-21"/>
    <property type="match status" value="1"/>
</dbReference>
<dbReference type="PANTHER" id="PTHR10656:SF42">
    <property type="entry name" value="CYCLIC GMP-AMP SYNTHASE-LIKE PROTEIN-RELATED"/>
    <property type="match status" value="1"/>
</dbReference>
<evidence type="ECO:0000313" key="7">
    <source>
        <dbReference type="EMBL" id="KAK2549430.1"/>
    </source>
</evidence>
<evidence type="ECO:0000256" key="4">
    <source>
        <dbReference type="ARBA" id="ARBA00022840"/>
    </source>
</evidence>
<dbReference type="Gene3D" id="3.30.460.90">
    <property type="match status" value="1"/>
</dbReference>
<dbReference type="AlphaFoldDB" id="A0AAD9PVH7"/>
<dbReference type="InterPro" id="IPR046903">
    <property type="entry name" value="Mab-21-like_nuc_Trfase"/>
</dbReference>
<proteinExistence type="inferred from homology"/>
<feature type="region of interest" description="Disordered" evidence="5">
    <location>
        <begin position="555"/>
        <end position="574"/>
    </location>
</feature>
<reference evidence="7" key="2">
    <citation type="journal article" date="2023" name="Science">
        <title>Genomic signatures of disease resistance in endangered staghorn corals.</title>
        <authorList>
            <person name="Vollmer S.V."/>
            <person name="Selwyn J.D."/>
            <person name="Despard B.A."/>
            <person name="Roesel C.L."/>
        </authorList>
    </citation>
    <scope>NUCLEOTIDE SEQUENCE</scope>
    <source>
        <strain evidence="7">K2</strain>
    </source>
</reference>
<dbReference type="PANTHER" id="PTHR10656">
    <property type="entry name" value="CELL FATE DETERMINING PROTEIN MAB21-RELATED"/>
    <property type="match status" value="1"/>
</dbReference>
<comment type="caution">
    <text evidence="7">The sequence shown here is derived from an EMBL/GenBank/DDBJ whole genome shotgun (WGS) entry which is preliminary data.</text>
</comment>
<protein>
    <recommendedName>
        <fullName evidence="6">Mab-21-like nucleotidyltransferase domain-containing protein</fullName>
    </recommendedName>
</protein>
<comment type="similarity">
    <text evidence="2">Belongs to the mab-21 family.</text>
</comment>